<sequence>MTKKLEELFDLNSEDAEVTEDITEQVISSAITNKNNAKLDKIMTSIDK</sequence>
<name>A0A383ABI1_9ZZZZ</name>
<protein>
    <submittedName>
        <fullName evidence="1">Uncharacterized protein</fullName>
    </submittedName>
</protein>
<dbReference type="EMBL" id="UINC01190730">
    <property type="protein sequence ID" value="SVE05024.1"/>
    <property type="molecule type" value="Genomic_DNA"/>
</dbReference>
<gene>
    <name evidence="1" type="ORF">METZ01_LOCUS457878</name>
</gene>
<feature type="non-terminal residue" evidence="1">
    <location>
        <position position="48"/>
    </location>
</feature>
<accession>A0A383ABI1</accession>
<reference evidence="1" key="1">
    <citation type="submission" date="2018-05" db="EMBL/GenBank/DDBJ databases">
        <authorList>
            <person name="Lanie J.A."/>
            <person name="Ng W.-L."/>
            <person name="Kazmierczak K.M."/>
            <person name="Andrzejewski T.M."/>
            <person name="Davidsen T.M."/>
            <person name="Wayne K.J."/>
            <person name="Tettelin H."/>
            <person name="Glass J.I."/>
            <person name="Rusch D."/>
            <person name="Podicherti R."/>
            <person name="Tsui H.-C.T."/>
            <person name="Winkler M.E."/>
        </authorList>
    </citation>
    <scope>NUCLEOTIDE SEQUENCE</scope>
</reference>
<proteinExistence type="predicted"/>
<dbReference type="AlphaFoldDB" id="A0A383ABI1"/>
<organism evidence="1">
    <name type="scientific">marine metagenome</name>
    <dbReference type="NCBI Taxonomy" id="408172"/>
    <lineage>
        <taxon>unclassified sequences</taxon>
        <taxon>metagenomes</taxon>
        <taxon>ecological metagenomes</taxon>
    </lineage>
</organism>
<evidence type="ECO:0000313" key="1">
    <source>
        <dbReference type="EMBL" id="SVE05024.1"/>
    </source>
</evidence>